<dbReference type="eggNOG" id="COG1720">
    <property type="taxonomic scope" value="Bacteria"/>
</dbReference>
<evidence type="ECO:0000256" key="1">
    <source>
        <dbReference type="ARBA" id="ARBA00022691"/>
    </source>
</evidence>
<dbReference type="OrthoDB" id="9804309at2"/>
<keyword evidence="5" id="KW-1185">Reference proteome</keyword>
<reference evidence="4 5" key="1">
    <citation type="submission" date="2014-06" db="EMBL/GenBank/DDBJ databases">
        <title>Shewanella sp. YQH10.</title>
        <authorList>
            <person name="Liu Y."/>
            <person name="Zeng R."/>
        </authorList>
    </citation>
    <scope>NUCLEOTIDE SEQUENCE [LARGE SCALE GENOMIC DNA]</scope>
    <source>
        <strain evidence="4 5">YQH10</strain>
    </source>
</reference>
<comment type="similarity">
    <text evidence="2">Belongs to the tRNA methyltransferase O family.</text>
</comment>
<dbReference type="RefSeq" id="WP_037440587.1">
    <property type="nucleotide sequence ID" value="NZ_JPEO01000003.1"/>
</dbReference>
<organism evidence="4 5">
    <name type="scientific">Shewanella mangrovi</name>
    <dbReference type="NCBI Taxonomy" id="1515746"/>
    <lineage>
        <taxon>Bacteria</taxon>
        <taxon>Pseudomonadati</taxon>
        <taxon>Pseudomonadota</taxon>
        <taxon>Gammaproteobacteria</taxon>
        <taxon>Alteromonadales</taxon>
        <taxon>Shewanellaceae</taxon>
        <taxon>Shewanella</taxon>
    </lineage>
</organism>
<evidence type="ECO:0000259" key="3">
    <source>
        <dbReference type="PROSITE" id="PS51668"/>
    </source>
</evidence>
<dbReference type="InterPro" id="IPR036413">
    <property type="entry name" value="YaeB-like_sf"/>
</dbReference>
<dbReference type="InterPro" id="IPR023370">
    <property type="entry name" value="TrmO-like_N"/>
</dbReference>
<dbReference type="SUPFAM" id="SSF118196">
    <property type="entry name" value="YaeB-like"/>
    <property type="match status" value="1"/>
</dbReference>
<dbReference type="CDD" id="cd09281">
    <property type="entry name" value="UPF0066"/>
    <property type="match status" value="1"/>
</dbReference>
<name>A0A094JDL6_9GAMM</name>
<dbReference type="PANTHER" id="PTHR12818">
    <property type="entry name" value="TRNA (ADENINE(37)-N6)-METHYLTRANSFERASE"/>
    <property type="match status" value="1"/>
</dbReference>
<evidence type="ECO:0000256" key="2">
    <source>
        <dbReference type="ARBA" id="ARBA00033753"/>
    </source>
</evidence>
<sequence>MQQQIIYQAIGVVRSPFTQQAGTPVQPSHDKATRGFIELDEQFLPALQDLAGFSHIWVLCHMHQAKPPKLTVTPYLDDKPHGLFATRAPSRPNPIGMSLLRLAKIDGNQLHVIDLDLLDGTPVLDIKPFVQQFDSREETRCGWFDTAQKQVSQADDRFANSTPRIP</sequence>
<evidence type="ECO:0000313" key="5">
    <source>
        <dbReference type="Proteomes" id="UP000029264"/>
    </source>
</evidence>
<evidence type="ECO:0000313" key="4">
    <source>
        <dbReference type="EMBL" id="KFZ38000.1"/>
    </source>
</evidence>
<accession>A0A094JDL6</accession>
<proteinExistence type="inferred from homology"/>
<dbReference type="PROSITE" id="PS51668">
    <property type="entry name" value="TSAA_2"/>
    <property type="match status" value="1"/>
</dbReference>
<feature type="domain" description="TsaA-like" evidence="3">
    <location>
        <begin position="7"/>
        <end position="138"/>
    </location>
</feature>
<gene>
    <name evidence="4" type="ORF">HR45_05670</name>
</gene>
<dbReference type="EMBL" id="JPEO01000003">
    <property type="protein sequence ID" value="KFZ38000.1"/>
    <property type="molecule type" value="Genomic_DNA"/>
</dbReference>
<dbReference type="Gene3D" id="2.40.30.70">
    <property type="entry name" value="YaeB-like"/>
    <property type="match status" value="1"/>
</dbReference>
<dbReference type="PANTHER" id="PTHR12818:SF0">
    <property type="entry name" value="TRNA (ADENINE(37)-N6)-METHYLTRANSFERASE"/>
    <property type="match status" value="1"/>
</dbReference>
<dbReference type="NCBIfam" id="TIGR00104">
    <property type="entry name" value="tRNA_TsaA"/>
    <property type="match status" value="1"/>
</dbReference>
<comment type="caution">
    <text evidence="4">The sequence shown here is derived from an EMBL/GenBank/DDBJ whole genome shotgun (WGS) entry which is preliminary data.</text>
</comment>
<keyword evidence="1" id="KW-0949">S-adenosyl-L-methionine</keyword>
<dbReference type="AlphaFoldDB" id="A0A094JDL6"/>
<protein>
    <recommendedName>
        <fullName evidence="3">TsaA-like domain-containing protein</fullName>
    </recommendedName>
</protein>
<dbReference type="Proteomes" id="UP000029264">
    <property type="component" value="Unassembled WGS sequence"/>
</dbReference>
<dbReference type="InterPro" id="IPR040372">
    <property type="entry name" value="YaeB-like"/>
</dbReference>
<dbReference type="Pfam" id="PF01980">
    <property type="entry name" value="TrmO_N"/>
    <property type="match status" value="1"/>
</dbReference>
<dbReference type="InterPro" id="IPR036414">
    <property type="entry name" value="YaeB_N_sf"/>
</dbReference>